<name>A0A3P6TK44_LITSI</name>
<keyword evidence="2" id="KW-0479">Metal-binding</keyword>
<evidence type="ECO:0000256" key="6">
    <source>
        <dbReference type="SAM" id="MobiDB-lite"/>
    </source>
</evidence>
<dbReference type="AlphaFoldDB" id="A0A3P6TK44"/>
<feature type="region of interest" description="Disordered" evidence="6">
    <location>
        <begin position="191"/>
        <end position="211"/>
    </location>
</feature>
<evidence type="ECO:0000256" key="5">
    <source>
        <dbReference type="ARBA" id="ARBA00023242"/>
    </source>
</evidence>
<gene>
    <name evidence="8" type="ORF">NLS_LOCUS4565</name>
</gene>
<dbReference type="OrthoDB" id="8026949at2759"/>
<dbReference type="PANTHER" id="PTHR13316">
    <property type="entry name" value="ZINC FINGER, CCHC DOMAIN CONTAINING 8"/>
    <property type="match status" value="1"/>
</dbReference>
<dbReference type="Proteomes" id="UP000277928">
    <property type="component" value="Unassembled WGS sequence"/>
</dbReference>
<feature type="compositionally biased region" description="Basic and acidic residues" evidence="6">
    <location>
        <begin position="1"/>
        <end position="11"/>
    </location>
</feature>
<keyword evidence="9" id="KW-1185">Reference proteome</keyword>
<keyword evidence="3" id="KW-0863">Zinc-finger</keyword>
<protein>
    <recommendedName>
        <fullName evidence="7">PSP proline-rich domain-containing protein</fullName>
    </recommendedName>
</protein>
<dbReference type="GO" id="GO:0008270">
    <property type="term" value="F:zinc ion binding"/>
    <property type="evidence" value="ECO:0007669"/>
    <property type="project" value="UniProtKB-KW"/>
</dbReference>
<comment type="subcellular location">
    <subcellularLocation>
        <location evidence="1">Nucleus</location>
    </subcellularLocation>
</comment>
<dbReference type="GO" id="GO:0003723">
    <property type="term" value="F:RNA binding"/>
    <property type="evidence" value="ECO:0007669"/>
    <property type="project" value="TreeGrafter"/>
</dbReference>
<evidence type="ECO:0000259" key="7">
    <source>
        <dbReference type="SMART" id="SM00581"/>
    </source>
</evidence>
<feature type="region of interest" description="Disordered" evidence="6">
    <location>
        <begin position="1"/>
        <end position="22"/>
    </location>
</feature>
<evidence type="ECO:0000313" key="9">
    <source>
        <dbReference type="Proteomes" id="UP000277928"/>
    </source>
</evidence>
<evidence type="ECO:0000256" key="4">
    <source>
        <dbReference type="ARBA" id="ARBA00022833"/>
    </source>
</evidence>
<dbReference type="InterPro" id="IPR052115">
    <property type="entry name" value="NEXT_complex_subunit_ZCCHC8"/>
</dbReference>
<reference evidence="8 9" key="1">
    <citation type="submission" date="2018-08" db="EMBL/GenBank/DDBJ databases">
        <authorList>
            <person name="Laetsch R D."/>
            <person name="Stevens L."/>
            <person name="Kumar S."/>
            <person name="Blaxter L. M."/>
        </authorList>
    </citation>
    <scope>NUCLEOTIDE SEQUENCE [LARGE SCALE GENOMIC DNA]</scope>
</reference>
<evidence type="ECO:0000313" key="8">
    <source>
        <dbReference type="EMBL" id="VDK79560.1"/>
    </source>
</evidence>
<dbReference type="STRING" id="42156.A0A3P6TK44"/>
<feature type="compositionally biased region" description="Polar residues" evidence="6">
    <location>
        <begin position="195"/>
        <end position="209"/>
    </location>
</feature>
<keyword evidence="4" id="KW-0862">Zinc</keyword>
<dbReference type="InterPro" id="IPR006568">
    <property type="entry name" value="PSP_pro-rich"/>
</dbReference>
<proteinExistence type="predicted"/>
<feature type="domain" description="PSP proline-rich" evidence="7">
    <location>
        <begin position="208"/>
        <end position="262"/>
    </location>
</feature>
<organism evidence="8 9">
    <name type="scientific">Litomosoides sigmodontis</name>
    <name type="common">Filarial nematode worm</name>
    <dbReference type="NCBI Taxonomy" id="42156"/>
    <lineage>
        <taxon>Eukaryota</taxon>
        <taxon>Metazoa</taxon>
        <taxon>Ecdysozoa</taxon>
        <taxon>Nematoda</taxon>
        <taxon>Chromadorea</taxon>
        <taxon>Rhabditida</taxon>
        <taxon>Spirurina</taxon>
        <taxon>Spiruromorpha</taxon>
        <taxon>Filarioidea</taxon>
        <taxon>Onchocercidae</taxon>
        <taxon>Litomosoides</taxon>
    </lineage>
</organism>
<dbReference type="EMBL" id="UYRX01000298">
    <property type="protein sequence ID" value="VDK79560.1"/>
    <property type="molecule type" value="Genomic_DNA"/>
</dbReference>
<dbReference type="CDD" id="cd20379">
    <property type="entry name" value="Tudor_dTUD-like"/>
    <property type="match status" value="1"/>
</dbReference>
<accession>A0A3P6TK44</accession>
<sequence>MNVLDQREPGECSRTPSPESEVTYVSVKETPMWGTHACGKTKLRNDESMIELVDLVEEDDEGDIEIVSVEAGGGGDGELFVLDTEGAEVVEVEEVNKKSLTVTATPKNGLEKEEHNVSPKTLGTKEKDVVFDVTKILTNDVALPLPEEKKESTYKISCFNCAGEHTLQQCDIPLNQRRIAANRAAHFNNKRSTQERYTTSNNTDATDTCNMRPGGISDALREALGIGPNDIPEWIYRMRRRGFIDGYPPGYLAEAINFKIFTALDQSCSEESLLEFHTEDKTLGTPQIVREKDNKWKRLTVSAEKVIAYPGFNYYNRYLRDRERFRVPRFDEYVRYLREYMKERHSQHLLERYCESRKRERYDDEYEDQSDYKRQKSDLDDSVVLGGDEPNETMALPTQSLEGIILEKNMEHNASIIDFETSMSYAEIGSESVSSSDDRISFGTPVVCRLEHDKKKPSLEKFRDGVVPFEAIEESTENRGLLIQRIDKMDRGEEAPGVVRPASTNHTERSVDVDIDVSAFLVDETSSDDSDEIAVFDSRDLSLLSDERKTLCEERICNLYKIFRYNGPEYKTRRTVYGFATLDTDFFDHAQEKITLDFDEEKISKAITAFHINKMGIKESAAKMKIRVFDFIVLLMDHIWKERDKTIGNYSISEVAGYVGLDRAHMLILGNLINSNVALSPSEIAIKTLSEPVELIVMLTMLLAQMYGWSVANDFNQKWKNIETSSIPSDEEAMQSMDDFVTIAREVLEDFKNNRSSPLCRHVNDGYGSDLVMISNELTQYASNLLTELRNFASPNGTVPQASIVTGDWINQAEILAKEQLSNTADKLLIDSQKNNQTFSAAASEEVSVLDVTHRENMQNYVVIDDPVNISDIPDGSFCLARQHKAYNFVRCQIVEKVSRRQYSVLFGDGSEEIVDISRIARKVEGRLYVWEGVRVCALYEPKLRFGRYRKAFYSGIVGVGPHGFSRNEMLVFFDNGIDSFVHERTVYILAEQKYRLQNCGF</sequence>
<dbReference type="PANTHER" id="PTHR13316:SF0">
    <property type="entry name" value="ZINC FINGER CCHC DOMAIN-CONTAINING PROTEIN 8"/>
    <property type="match status" value="1"/>
</dbReference>
<dbReference type="SMART" id="SM00581">
    <property type="entry name" value="PSP"/>
    <property type="match status" value="1"/>
</dbReference>
<dbReference type="GO" id="GO:0071013">
    <property type="term" value="C:catalytic step 2 spliceosome"/>
    <property type="evidence" value="ECO:0007669"/>
    <property type="project" value="TreeGrafter"/>
</dbReference>
<evidence type="ECO:0000256" key="1">
    <source>
        <dbReference type="ARBA" id="ARBA00004123"/>
    </source>
</evidence>
<evidence type="ECO:0000256" key="2">
    <source>
        <dbReference type="ARBA" id="ARBA00022723"/>
    </source>
</evidence>
<dbReference type="Pfam" id="PF04046">
    <property type="entry name" value="PSP"/>
    <property type="match status" value="1"/>
</dbReference>
<keyword evidence="5" id="KW-0539">Nucleus</keyword>
<evidence type="ECO:0000256" key="3">
    <source>
        <dbReference type="ARBA" id="ARBA00022771"/>
    </source>
</evidence>